<organism>
    <name type="scientific">Serpula lacrymans var. lacrymans (strain S7.9)</name>
    <name type="common">Dry rot fungus</name>
    <dbReference type="NCBI Taxonomy" id="578457"/>
    <lineage>
        <taxon>Eukaryota</taxon>
        <taxon>Fungi</taxon>
        <taxon>Dikarya</taxon>
        <taxon>Basidiomycota</taxon>
        <taxon>Agaricomycotina</taxon>
        <taxon>Agaricomycetes</taxon>
        <taxon>Agaricomycetidae</taxon>
        <taxon>Boletales</taxon>
        <taxon>Coniophorineae</taxon>
        <taxon>Serpulaceae</taxon>
        <taxon>Serpula</taxon>
    </lineage>
</organism>
<gene>
    <name evidence="2" type="ORF">SERLADRAFT_356808</name>
</gene>
<feature type="domain" description="N-acetyltransferase" evidence="1">
    <location>
        <begin position="202"/>
        <end position="346"/>
    </location>
</feature>
<dbReference type="InterPro" id="IPR016181">
    <property type="entry name" value="Acyl_CoA_acyltransferase"/>
</dbReference>
<dbReference type="Gene3D" id="3.40.630.30">
    <property type="match status" value="1"/>
</dbReference>
<protein>
    <recommendedName>
        <fullName evidence="1">N-acetyltransferase domain-containing protein</fullName>
    </recommendedName>
</protein>
<dbReference type="InterPro" id="IPR000182">
    <property type="entry name" value="GNAT_dom"/>
</dbReference>
<evidence type="ECO:0000313" key="2">
    <source>
        <dbReference type="EMBL" id="EGO22773.1"/>
    </source>
</evidence>
<dbReference type="GeneID" id="18809543"/>
<dbReference type="AlphaFoldDB" id="F8P0T9"/>
<dbReference type="RefSeq" id="XP_007320013.1">
    <property type="nucleotide sequence ID" value="XM_007319951.1"/>
</dbReference>
<proteinExistence type="predicted"/>
<dbReference type="KEGG" id="sla:SERLADRAFT_356808"/>
<name>F8P0T9_SERL9</name>
<dbReference type="EMBL" id="GL945436">
    <property type="protein sequence ID" value="EGO22773.1"/>
    <property type="molecule type" value="Genomic_DNA"/>
</dbReference>
<dbReference type="Proteomes" id="UP000008064">
    <property type="component" value="Unassembled WGS sequence"/>
</dbReference>
<dbReference type="GO" id="GO:0016747">
    <property type="term" value="F:acyltransferase activity, transferring groups other than amino-acyl groups"/>
    <property type="evidence" value="ECO:0007669"/>
    <property type="project" value="InterPro"/>
</dbReference>
<dbReference type="OrthoDB" id="5372118at2759"/>
<dbReference type="CDD" id="cd04301">
    <property type="entry name" value="NAT_SF"/>
    <property type="match status" value="1"/>
</dbReference>
<dbReference type="HOGENOM" id="CLU_059210_0_0_1"/>
<dbReference type="SUPFAM" id="SSF55729">
    <property type="entry name" value="Acyl-CoA N-acyltransferases (Nat)"/>
    <property type="match status" value="1"/>
</dbReference>
<reference evidence="2" key="1">
    <citation type="submission" date="2011-04" db="EMBL/GenBank/DDBJ databases">
        <title>Evolution of plant cell wall degrading machinery underlies the functional diversity of forest fungi.</title>
        <authorList>
            <consortium name="US DOE Joint Genome Institute (JGI-PGF)"/>
            <person name="Eastwood D.C."/>
            <person name="Floudas D."/>
            <person name="Binder M."/>
            <person name="Majcherczyk A."/>
            <person name="Schneider P."/>
            <person name="Aerts A."/>
            <person name="Asiegbu F.O."/>
            <person name="Baker S.E."/>
            <person name="Barry K."/>
            <person name="Bendiksby M."/>
            <person name="Blumentritt M."/>
            <person name="Coutinho P.M."/>
            <person name="Cullen D."/>
            <person name="Cullen D."/>
            <person name="Gathman A."/>
            <person name="Goodell B."/>
            <person name="Henrissat B."/>
            <person name="Ihrmark K."/>
            <person name="Kauserud H."/>
            <person name="Kohler A."/>
            <person name="LaButti K."/>
            <person name="Lapidus A."/>
            <person name="Lavin J.L."/>
            <person name="Lee Y.-H."/>
            <person name="Lindquist E."/>
            <person name="Lilly W."/>
            <person name="Lucas S."/>
            <person name="Morin E."/>
            <person name="Murat C."/>
            <person name="Oguiza J.A."/>
            <person name="Park J."/>
            <person name="Pisabarro A.G."/>
            <person name="Riley R."/>
            <person name="Rosling A."/>
            <person name="Salamov A."/>
            <person name="Schmidt O."/>
            <person name="Schmutz J."/>
            <person name="Skrede I."/>
            <person name="Stenlid J."/>
            <person name="Wiebenga A."/>
            <person name="Xie X."/>
            <person name="Kues U."/>
            <person name="Hibbett D.S."/>
            <person name="Hoffmeister D."/>
            <person name="Hogberg N."/>
            <person name="Martin F."/>
            <person name="Grigoriev I.V."/>
            <person name="Watkinson S.C."/>
        </authorList>
    </citation>
    <scope>NUCLEOTIDE SEQUENCE</scope>
    <source>
        <strain evidence="2">S7.9</strain>
    </source>
</reference>
<sequence length="355" mass="39627">MPGLNFNSQSIRVVQHNSAGDFLSVAYPTLRRHERSSNIILAHALKRISTEAALTGCQFITDSEVYPNSPSTSQNYDDSFWLTVWSTSATGSAPTLDLILSCTTNTLGDYPVFLWTPYTSSSKSATWLVPRITALIHHLLTRVHPERVFSVFGLTSLVKTFAKHWSDITGFVVEPEPFYAAYFTFCTPDTFQESAYQLSKGHVLRRATLADVDSVAQLCKEFADDSIYFPLTIDRAKVEACEMISKGQIWVYEASNDIAAICAVTRSSVDVSAITKVYTTPKWRRRGFAEHLVRYVTRRLFDCGKESVVLYVGHANSAQRVYDRVGFVGLCGKSKPEGVEDSLELGFVGSKRGHW</sequence>
<dbReference type="PROSITE" id="PS51186">
    <property type="entry name" value="GNAT"/>
    <property type="match status" value="1"/>
</dbReference>
<evidence type="ECO:0000259" key="1">
    <source>
        <dbReference type="PROSITE" id="PS51186"/>
    </source>
</evidence>
<dbReference type="Pfam" id="PF00583">
    <property type="entry name" value="Acetyltransf_1"/>
    <property type="match status" value="1"/>
</dbReference>
<accession>F8P0T9</accession>